<evidence type="ECO:0000256" key="7">
    <source>
        <dbReference type="ARBA" id="ARBA00022598"/>
    </source>
</evidence>
<dbReference type="InterPro" id="IPR013651">
    <property type="entry name" value="ATP-grasp_RimK-type"/>
</dbReference>
<dbReference type="InterPro" id="IPR011761">
    <property type="entry name" value="ATP-grasp"/>
</dbReference>
<dbReference type="EMBL" id="JBHLYR010000045">
    <property type="protein sequence ID" value="MFB9993230.1"/>
    <property type="molecule type" value="Genomic_DNA"/>
</dbReference>
<dbReference type="GO" id="GO:0071160">
    <property type="term" value="F:cyanophycin synthetase activity (L-aspartate-adding)"/>
    <property type="evidence" value="ECO:0007669"/>
    <property type="project" value="UniProtKB-EC"/>
</dbReference>
<feature type="region of interest" description="Disordered" evidence="14">
    <location>
        <begin position="916"/>
        <end position="953"/>
    </location>
</feature>
<comment type="caution">
    <text evidence="16">The sequence shown here is derived from an EMBL/GenBank/DDBJ whole genome shotgun (WGS) entry which is preliminary data.</text>
</comment>
<dbReference type="EC" id="6.3.2.30" evidence="4"/>
<dbReference type="RefSeq" id="WP_380011646.1">
    <property type="nucleotide sequence ID" value="NZ_JBHLYR010000045.1"/>
</dbReference>
<dbReference type="SUPFAM" id="SSF53244">
    <property type="entry name" value="MurD-like peptide ligases, peptide-binding domain"/>
    <property type="match status" value="1"/>
</dbReference>
<dbReference type="Pfam" id="PF08443">
    <property type="entry name" value="RimK"/>
    <property type="match status" value="1"/>
</dbReference>
<evidence type="ECO:0000313" key="17">
    <source>
        <dbReference type="Proteomes" id="UP001589733"/>
    </source>
</evidence>
<evidence type="ECO:0000256" key="2">
    <source>
        <dbReference type="ARBA" id="ARBA00009060"/>
    </source>
</evidence>
<dbReference type="InterPro" id="IPR018109">
    <property type="entry name" value="Folylpolyglutamate_synth_CS"/>
</dbReference>
<evidence type="ECO:0000256" key="1">
    <source>
        <dbReference type="ARBA" id="ARBA00003184"/>
    </source>
</evidence>
<feature type="compositionally biased region" description="Polar residues" evidence="14">
    <location>
        <begin position="916"/>
        <end position="926"/>
    </location>
</feature>
<dbReference type="PANTHER" id="PTHR23135">
    <property type="entry name" value="MUR LIGASE FAMILY MEMBER"/>
    <property type="match status" value="1"/>
</dbReference>
<comment type="similarity">
    <text evidence="2">In the C-terminal section; belongs to the MurCDEF family.</text>
</comment>
<evidence type="ECO:0000256" key="6">
    <source>
        <dbReference type="ARBA" id="ARBA00022036"/>
    </source>
</evidence>
<dbReference type="Pfam" id="PF08245">
    <property type="entry name" value="Mur_ligase_M"/>
    <property type="match status" value="1"/>
</dbReference>
<dbReference type="InterPro" id="IPR011810">
    <property type="entry name" value="Cya_phycin_syn"/>
</dbReference>
<comment type="catalytic activity">
    <reaction evidence="11">
        <text>[L-4-(L-arginin-2-N-yl)aspartate](n)-L-aspartate + L-arginine + ATP = [L-4-(L-arginin-2-N-yl)aspartate](n+1) + ADP + phosphate + H(+)</text>
        <dbReference type="Rhea" id="RHEA:23888"/>
        <dbReference type="Rhea" id="RHEA-COMP:13732"/>
        <dbReference type="Rhea" id="RHEA-COMP:13733"/>
        <dbReference type="ChEBI" id="CHEBI:15378"/>
        <dbReference type="ChEBI" id="CHEBI:30616"/>
        <dbReference type="ChEBI" id="CHEBI:32682"/>
        <dbReference type="ChEBI" id="CHEBI:43474"/>
        <dbReference type="ChEBI" id="CHEBI:137986"/>
        <dbReference type="ChEBI" id="CHEBI:137990"/>
        <dbReference type="ChEBI" id="CHEBI:456216"/>
        <dbReference type="EC" id="6.3.2.30"/>
    </reaction>
</comment>
<dbReference type="PROSITE" id="PS50975">
    <property type="entry name" value="ATP_GRASP"/>
    <property type="match status" value="1"/>
</dbReference>
<evidence type="ECO:0000256" key="14">
    <source>
        <dbReference type="SAM" id="MobiDB-lite"/>
    </source>
</evidence>
<dbReference type="InterPro" id="IPR044019">
    <property type="entry name" value="Cyanophycin_syn_N"/>
</dbReference>
<keyword evidence="7 16" id="KW-0436">Ligase</keyword>
<feature type="compositionally biased region" description="Polar residues" evidence="14">
    <location>
        <begin position="937"/>
        <end position="947"/>
    </location>
</feature>
<dbReference type="Pfam" id="PF18921">
    <property type="entry name" value="Cyanophycin_syn"/>
    <property type="match status" value="1"/>
</dbReference>
<dbReference type="InterPro" id="IPR004101">
    <property type="entry name" value="Mur_ligase_C"/>
</dbReference>
<evidence type="ECO:0000256" key="13">
    <source>
        <dbReference type="PROSITE-ProRule" id="PRU00409"/>
    </source>
</evidence>
<evidence type="ECO:0000256" key="4">
    <source>
        <dbReference type="ARBA" id="ARBA00012968"/>
    </source>
</evidence>
<evidence type="ECO:0000256" key="3">
    <source>
        <dbReference type="ARBA" id="ARBA00011738"/>
    </source>
</evidence>
<dbReference type="NCBIfam" id="TIGR02068">
    <property type="entry name" value="cya_phycin_syn"/>
    <property type="match status" value="1"/>
</dbReference>
<keyword evidence="8 13" id="KW-0547">Nucleotide-binding</keyword>
<protein>
    <recommendedName>
        <fullName evidence="6">Cyanophycin synthetase</fullName>
        <ecNumber evidence="5">6.3.2.29</ecNumber>
        <ecNumber evidence="4">6.3.2.30</ecNumber>
    </recommendedName>
    <alternativeName>
        <fullName evidence="10">Cyanophycin synthase</fullName>
    </alternativeName>
</protein>
<dbReference type="Gene3D" id="3.90.190.20">
    <property type="entry name" value="Mur ligase, C-terminal domain"/>
    <property type="match status" value="1"/>
</dbReference>
<evidence type="ECO:0000259" key="15">
    <source>
        <dbReference type="PROSITE" id="PS50975"/>
    </source>
</evidence>
<dbReference type="PROSITE" id="PS01011">
    <property type="entry name" value="FOLYLPOLYGLU_SYNT_1"/>
    <property type="match status" value="1"/>
</dbReference>
<evidence type="ECO:0000256" key="9">
    <source>
        <dbReference type="ARBA" id="ARBA00022840"/>
    </source>
</evidence>
<feature type="domain" description="ATP-grasp" evidence="15">
    <location>
        <begin position="266"/>
        <end position="519"/>
    </location>
</feature>
<dbReference type="SUPFAM" id="SSF53623">
    <property type="entry name" value="MurD-like peptide ligases, catalytic domain"/>
    <property type="match status" value="1"/>
</dbReference>
<dbReference type="Proteomes" id="UP001589733">
    <property type="component" value="Unassembled WGS sequence"/>
</dbReference>
<dbReference type="InterPro" id="IPR036565">
    <property type="entry name" value="Mur-like_cat_sf"/>
</dbReference>
<dbReference type="InterPro" id="IPR013221">
    <property type="entry name" value="Mur_ligase_cen"/>
</dbReference>
<evidence type="ECO:0000256" key="11">
    <source>
        <dbReference type="ARBA" id="ARBA00048094"/>
    </source>
</evidence>
<evidence type="ECO:0000313" key="16">
    <source>
        <dbReference type="EMBL" id="MFB9993230.1"/>
    </source>
</evidence>
<dbReference type="EC" id="6.3.2.29" evidence="5"/>
<keyword evidence="9 13" id="KW-0067">ATP-binding</keyword>
<evidence type="ECO:0000256" key="10">
    <source>
        <dbReference type="ARBA" id="ARBA00031353"/>
    </source>
</evidence>
<reference evidence="16 17" key="1">
    <citation type="submission" date="2024-09" db="EMBL/GenBank/DDBJ databases">
        <authorList>
            <person name="Sun Q."/>
            <person name="Mori K."/>
        </authorList>
    </citation>
    <scope>NUCLEOTIDE SEQUENCE [LARGE SCALE GENOMIC DNA]</scope>
    <source>
        <strain evidence="16 17">JCM 13503</strain>
    </source>
</reference>
<name>A0ABV6B2Q9_9DEIO</name>
<sequence>MTLPDSGSARAVPPSPLPTPMRVLEKGVYRGPHLYSFSPMIRLMLDLGTLEAWPSHRLPDFNVRLLTLLPSLHAHQCSLGRPGGLVERLEAGTWLGHVTEHVALELQSLAGSPVSRGKTRSVKGREGVYNMMYAYQEEKVGLLAGRLALQLVDSLLPPDLRGVRGLDVAYRDETGNLAALNLPDGSFDLPAALDILGTLVRRTRLGPTTAALVQAARRRGIPVLRMDELSMIQLGYGKNQQRLRASITGQTSHVAVNAASNKNLTKQLLSDAGVPVPRGVVVRSADEAVREAARLGYPLVTKPLDGNHGRGVSTHLTTPDEVRSGFALAAQHSVRVILEQHYTGHDYRILVVNGQVVAVAQRVPAQVIGNGLSTVQALIDEVNRDPRRGAGHENVMTRIRVDAQVRELLAAVGLSLDSVPRAGQTVVLRSTANLSTGGTAIDRTDAIHPANALFARRAALAVGLDIAGIDFLAPDISRSVRETGGGIVEVNAAPGFRMHLEPSEGLPRDVARSVIEMLYPRGSRARIPILAVTGTNGKSTTARMVAHVLAAQGLTVGMTSTSGVYIGGELVAPGDATGPRSARMVLRDPTVDVAVIEAARGGMLREGLGIDRADVGAVLNVTSDHLGLKGIDTLQDLARLKSLVVNVVGRRGHSILNADDPLTARMRRTAGGQVVYFSMQGLSRLERHVEAGGMAVVLENGEIVVYGGEQHRQPIMPAAEIPATLGGLAGFNVQNALATCAMCFAHGVPVRDIRSALSTFTSSFEQSPGRLNVHDEHGFRVIVDYAHNPAGLSALSDLVSKLRPQYARTIGMVSIPGDRRNEDIEEMGAIAARTFDDLIFREAPDGRGRASGEVMALLSQGALGAGFSPERMRRVLHETDAVEASLRMARPGDLVALMPTGIDAVWQQVQTFVPESRTEAQIQPSASPRPDQRLNTRTDQTGNSLQPQRAGHD</sequence>
<dbReference type="GO" id="GO:0071161">
    <property type="term" value="F:cyanophycin synthetase activity (L-arginine-adding)"/>
    <property type="evidence" value="ECO:0007669"/>
    <property type="project" value="UniProtKB-EC"/>
</dbReference>
<dbReference type="Gene3D" id="3.30.470.20">
    <property type="entry name" value="ATP-grasp fold, B domain"/>
    <property type="match status" value="2"/>
</dbReference>
<proteinExistence type="inferred from homology"/>
<accession>A0ABV6B2Q9</accession>
<evidence type="ECO:0000256" key="5">
    <source>
        <dbReference type="ARBA" id="ARBA00013005"/>
    </source>
</evidence>
<dbReference type="SUPFAM" id="SSF56059">
    <property type="entry name" value="Glutathione synthetase ATP-binding domain-like"/>
    <property type="match status" value="1"/>
</dbReference>
<comment type="function">
    <text evidence="1">Catalyzes the ATP-dependent polymerization of arginine and aspartate to multi-L-arginyl-poly-L-aspartic acid (cyanophycin; a water-insoluble reserve polymer).</text>
</comment>
<evidence type="ECO:0000256" key="12">
    <source>
        <dbReference type="ARBA" id="ARBA00048425"/>
    </source>
</evidence>
<comment type="catalytic activity">
    <reaction evidence="12">
        <text>[L-4-(L-arginin-2-N-yl)aspartate](n) + L-aspartate + ATP = [L-4-(L-arginin-2-N-yl)aspartate](n)-L-aspartate + ADP + phosphate + H(+)</text>
        <dbReference type="Rhea" id="RHEA:13277"/>
        <dbReference type="Rhea" id="RHEA-COMP:13728"/>
        <dbReference type="Rhea" id="RHEA-COMP:13733"/>
        <dbReference type="ChEBI" id="CHEBI:15378"/>
        <dbReference type="ChEBI" id="CHEBI:29991"/>
        <dbReference type="ChEBI" id="CHEBI:30616"/>
        <dbReference type="ChEBI" id="CHEBI:43474"/>
        <dbReference type="ChEBI" id="CHEBI:137986"/>
        <dbReference type="ChEBI" id="CHEBI:137990"/>
        <dbReference type="ChEBI" id="CHEBI:456216"/>
        <dbReference type="EC" id="6.3.2.29"/>
    </reaction>
</comment>
<dbReference type="NCBIfam" id="NF010623">
    <property type="entry name" value="PRK14016.1"/>
    <property type="match status" value="1"/>
</dbReference>
<dbReference type="Pfam" id="PF02875">
    <property type="entry name" value="Mur_ligase_C"/>
    <property type="match status" value="1"/>
</dbReference>
<dbReference type="PANTHER" id="PTHR23135:SF18">
    <property type="entry name" value="CYANOPHYCIN SYNTHETASE"/>
    <property type="match status" value="1"/>
</dbReference>
<dbReference type="Gene3D" id="3.40.1190.10">
    <property type="entry name" value="Mur-like, catalytic domain"/>
    <property type="match status" value="1"/>
</dbReference>
<keyword evidence="17" id="KW-1185">Reference proteome</keyword>
<organism evidence="16 17">
    <name type="scientific">Deinococcus oregonensis</name>
    <dbReference type="NCBI Taxonomy" id="1805970"/>
    <lineage>
        <taxon>Bacteria</taxon>
        <taxon>Thermotogati</taxon>
        <taxon>Deinococcota</taxon>
        <taxon>Deinococci</taxon>
        <taxon>Deinococcales</taxon>
        <taxon>Deinococcaceae</taxon>
        <taxon>Deinococcus</taxon>
    </lineage>
</organism>
<gene>
    <name evidence="16" type="primary">cphA</name>
    <name evidence="16" type="ORF">ACFFLM_14755</name>
</gene>
<dbReference type="InterPro" id="IPR036615">
    <property type="entry name" value="Mur_ligase_C_dom_sf"/>
</dbReference>
<evidence type="ECO:0000256" key="8">
    <source>
        <dbReference type="ARBA" id="ARBA00022741"/>
    </source>
</evidence>
<comment type="subunit">
    <text evidence="3">Homodimer.</text>
</comment>